<dbReference type="PANTHER" id="PTHR43586">
    <property type="entry name" value="CYSTEINE DESULFURASE"/>
    <property type="match status" value="1"/>
</dbReference>
<dbReference type="SUPFAM" id="SSF53383">
    <property type="entry name" value="PLP-dependent transferases"/>
    <property type="match status" value="1"/>
</dbReference>
<dbReference type="PANTHER" id="PTHR43586:SF15">
    <property type="entry name" value="BLR3095 PROTEIN"/>
    <property type="match status" value="1"/>
</dbReference>
<accession>A0A7V3ZVK8</accession>
<sequence length="373" mass="43851">MLDFSPYRKEFPILENCVYFNNAATAPMPLRTKRAIENWLNKYVYEGNIPWEECLQLEEETRKIIADFLNAKKEEICFKRNTSEGILTVLNLINFNKNDNIIVAQDNFPANFLPYLKYDKVEKQYISILEGDVLKQIKKVFNKRTKLIALDWVHFLSGYQIPLKEISDFCKKYDCYLLIDGIQGIGALKIDLKEINIDFLVCGGGKWLFPPQGIGMLYIKKEVLKKLKKSCVGWLGYEWQDFNKIFTKKKLKNSAAFLEEGTKNYLGLVGLKENVKFLMEIGIENIENYLLALTNYLSIRLKELFFEILERNKGSGIVAAKRKEKDSQWLYQELNKRNFRISLRENYLRFSPHFYNTQKEIDNLIETIIFLIK</sequence>
<keyword evidence="2" id="KW-0808">Transferase</keyword>
<evidence type="ECO:0000313" key="2">
    <source>
        <dbReference type="EMBL" id="HGK63928.1"/>
    </source>
</evidence>
<protein>
    <submittedName>
        <fullName evidence="2">Aminotransferase class V-fold PLP-dependent enzyme</fullName>
    </submittedName>
</protein>
<name>A0A7V3ZVK8_UNCW3</name>
<dbReference type="InterPro" id="IPR015421">
    <property type="entry name" value="PyrdxlP-dep_Trfase_major"/>
</dbReference>
<evidence type="ECO:0000259" key="1">
    <source>
        <dbReference type="Pfam" id="PF00266"/>
    </source>
</evidence>
<proteinExistence type="predicted"/>
<keyword evidence="2" id="KW-0032">Aminotransferase</keyword>
<dbReference type="GO" id="GO:0008483">
    <property type="term" value="F:transaminase activity"/>
    <property type="evidence" value="ECO:0007669"/>
    <property type="project" value="UniProtKB-KW"/>
</dbReference>
<reference evidence="2" key="1">
    <citation type="journal article" date="2020" name="mSystems">
        <title>Genome- and Community-Level Interaction Insights into Carbon Utilization and Element Cycling Functions of Hydrothermarchaeota in Hydrothermal Sediment.</title>
        <authorList>
            <person name="Zhou Z."/>
            <person name="Liu Y."/>
            <person name="Xu W."/>
            <person name="Pan J."/>
            <person name="Luo Z.H."/>
            <person name="Li M."/>
        </authorList>
    </citation>
    <scope>NUCLEOTIDE SEQUENCE [LARGE SCALE GENOMIC DNA]</scope>
    <source>
        <strain evidence="2">SpSt-697</strain>
    </source>
</reference>
<feature type="domain" description="Aminotransferase class V" evidence="1">
    <location>
        <begin position="18"/>
        <end position="364"/>
    </location>
</feature>
<comment type="caution">
    <text evidence="2">The sequence shown here is derived from an EMBL/GenBank/DDBJ whole genome shotgun (WGS) entry which is preliminary data.</text>
</comment>
<dbReference type="Pfam" id="PF00266">
    <property type="entry name" value="Aminotran_5"/>
    <property type="match status" value="1"/>
</dbReference>
<dbReference type="Gene3D" id="3.90.1150.10">
    <property type="entry name" value="Aspartate Aminotransferase, domain 1"/>
    <property type="match status" value="1"/>
</dbReference>
<dbReference type="EMBL" id="DTDR01000121">
    <property type="protein sequence ID" value="HGK63928.1"/>
    <property type="molecule type" value="Genomic_DNA"/>
</dbReference>
<organism evidence="2">
    <name type="scientific">candidate division WOR-3 bacterium</name>
    <dbReference type="NCBI Taxonomy" id="2052148"/>
    <lineage>
        <taxon>Bacteria</taxon>
        <taxon>Bacteria division WOR-3</taxon>
    </lineage>
</organism>
<dbReference type="InterPro" id="IPR015422">
    <property type="entry name" value="PyrdxlP-dep_Trfase_small"/>
</dbReference>
<dbReference type="AlphaFoldDB" id="A0A7V3ZVK8"/>
<dbReference type="InterPro" id="IPR000192">
    <property type="entry name" value="Aminotrans_V_dom"/>
</dbReference>
<dbReference type="Gene3D" id="3.40.640.10">
    <property type="entry name" value="Type I PLP-dependent aspartate aminotransferase-like (Major domain)"/>
    <property type="match status" value="1"/>
</dbReference>
<gene>
    <name evidence="2" type="ORF">ENU74_05000</name>
</gene>
<dbReference type="InterPro" id="IPR015424">
    <property type="entry name" value="PyrdxlP-dep_Trfase"/>
</dbReference>